<keyword evidence="2" id="KW-1185">Reference proteome</keyword>
<protein>
    <recommendedName>
        <fullName evidence="3">Tetratricopeptide repeat-containing protein</fullName>
    </recommendedName>
</protein>
<sequence length="454" mass="50651">MAQPTVFQLLVDERRWRDYDVFKHHYEEAAAELAQREGPPNLRTATIGRRQFVRWLRGQLESTPRNDAKRILEHLFQVPVSHLFQPAQHGSEQACPGETGRQATALQSGFYQSGMEDAVSMAAHESARFAARVEQSNVGPHTLEQLRVDIQRIIYTYPNRPVMPLFLEVRELRNRAFELLEGRQPPQYTKELYLAAGTLCGILANASFDLGQYGPAGTQARTAFLCGELAGHNGLRSWVRGMQALIAYWDERPEDAVRLALSGQEFTPEEGTAHIRLASISARALARLGRHEEALSHLQTAERHRQSYAGPEDHGNMMAFPGAKQSLYASTTHLWIGTDHACVSAEREAAAAIDTYEAAPPEQRRLGELSLARMDLAHARLQQREIDGAAEQLQIVLAMEARRRTASVGRRLEQFGRRLALTPAARTPLGLAMYDSIAAYHEQHARSLPGGSAQ</sequence>
<evidence type="ECO:0000313" key="1">
    <source>
        <dbReference type="EMBL" id="SFC56932.1"/>
    </source>
</evidence>
<reference evidence="1 2" key="1">
    <citation type="submission" date="2016-10" db="EMBL/GenBank/DDBJ databases">
        <authorList>
            <person name="de Groot N.N."/>
        </authorList>
    </citation>
    <scope>NUCLEOTIDE SEQUENCE [LARGE SCALE GENOMIC DNA]</scope>
    <source>
        <strain evidence="1 2">CGMCC 4.5739</strain>
    </source>
</reference>
<evidence type="ECO:0000313" key="2">
    <source>
        <dbReference type="Proteomes" id="UP000199207"/>
    </source>
</evidence>
<dbReference type="InterPro" id="IPR011990">
    <property type="entry name" value="TPR-like_helical_dom_sf"/>
</dbReference>
<gene>
    <name evidence="1" type="ORF">SAMN05421773_104123</name>
</gene>
<dbReference type="OrthoDB" id="3215106at2"/>
<dbReference type="Gene3D" id="1.25.40.10">
    <property type="entry name" value="Tetratricopeptide repeat domain"/>
    <property type="match status" value="1"/>
</dbReference>
<evidence type="ECO:0008006" key="3">
    <source>
        <dbReference type="Google" id="ProtNLM"/>
    </source>
</evidence>
<dbReference type="AlphaFoldDB" id="A0A1I1K9G3"/>
<dbReference type="SUPFAM" id="SSF48452">
    <property type="entry name" value="TPR-like"/>
    <property type="match status" value="1"/>
</dbReference>
<dbReference type="EMBL" id="FOLM01000004">
    <property type="protein sequence ID" value="SFC56932.1"/>
    <property type="molecule type" value="Genomic_DNA"/>
</dbReference>
<organism evidence="1 2">
    <name type="scientific">Streptomyces aidingensis</name>
    <dbReference type="NCBI Taxonomy" id="910347"/>
    <lineage>
        <taxon>Bacteria</taxon>
        <taxon>Bacillati</taxon>
        <taxon>Actinomycetota</taxon>
        <taxon>Actinomycetes</taxon>
        <taxon>Kitasatosporales</taxon>
        <taxon>Streptomycetaceae</taxon>
        <taxon>Streptomyces</taxon>
    </lineage>
</organism>
<dbReference type="STRING" id="910347.SAMN05421773_104123"/>
<dbReference type="RefSeq" id="WP_093838405.1">
    <property type="nucleotide sequence ID" value="NZ_FOLM01000004.1"/>
</dbReference>
<dbReference type="Proteomes" id="UP000199207">
    <property type="component" value="Unassembled WGS sequence"/>
</dbReference>
<name>A0A1I1K9G3_9ACTN</name>
<accession>A0A1I1K9G3</accession>
<proteinExistence type="predicted"/>